<protein>
    <recommendedName>
        <fullName evidence="4">Polymer-forming cytoskeletal protein</fullName>
    </recommendedName>
</protein>
<sequence length="221" mass="22157">MNNGDNAFGTLAEPNQTILVQGLNVASLKCETDAPIAIGGTVRSAHLQAPIVDVLESGVVSGELVAEEVVIRGTAENVVVRAKRFFATGTAKIQNCTLFLEGVSGCSIQQGAELTGDFKITTAALGAAPAAPAAPVTPAAAPASFTPAAAAPASAKPVKVEVKPSPAAAVSSKSTTTESSKSAPASTDNGSVWGDVDQVIRSTAETEDGHASLMGMSDTQP</sequence>
<dbReference type="RefSeq" id="WP_086646093.1">
    <property type="nucleotide sequence ID" value="NZ_JAMYZV010000004.1"/>
</dbReference>
<evidence type="ECO:0000313" key="3">
    <source>
        <dbReference type="Proteomes" id="UP000216151"/>
    </source>
</evidence>
<feature type="region of interest" description="Disordered" evidence="1">
    <location>
        <begin position="154"/>
        <end position="221"/>
    </location>
</feature>
<dbReference type="OrthoDB" id="7219186at2"/>
<proteinExistence type="predicted"/>
<name>A0A269Y0P9_9PROT</name>
<evidence type="ECO:0008006" key="4">
    <source>
        <dbReference type="Google" id="ProtNLM"/>
    </source>
</evidence>
<evidence type="ECO:0000313" key="2">
    <source>
        <dbReference type="EMBL" id="PAK78226.1"/>
    </source>
</evidence>
<dbReference type="Proteomes" id="UP000216151">
    <property type="component" value="Unassembled WGS sequence"/>
</dbReference>
<dbReference type="EMBL" id="NCXK01000007">
    <property type="protein sequence ID" value="PAK78226.1"/>
    <property type="molecule type" value="Genomic_DNA"/>
</dbReference>
<feature type="compositionally biased region" description="Low complexity" evidence="1">
    <location>
        <begin position="154"/>
        <end position="186"/>
    </location>
</feature>
<comment type="caution">
    <text evidence="2">The sequence shown here is derived from an EMBL/GenBank/DDBJ whole genome shotgun (WGS) entry which is preliminary data.</text>
</comment>
<organism evidence="2 3">
    <name type="scientific">Acetobacter fabarum</name>
    <dbReference type="NCBI Taxonomy" id="483199"/>
    <lineage>
        <taxon>Bacteria</taxon>
        <taxon>Pseudomonadati</taxon>
        <taxon>Pseudomonadota</taxon>
        <taxon>Alphaproteobacteria</taxon>
        <taxon>Acetobacterales</taxon>
        <taxon>Acetobacteraceae</taxon>
        <taxon>Acetobacter</taxon>
    </lineage>
</organism>
<accession>A0A269Y0P9</accession>
<reference evidence="2 3" key="1">
    <citation type="submission" date="2017-04" db="EMBL/GenBank/DDBJ databases">
        <title>Kefir bacterial isolates.</title>
        <authorList>
            <person name="Kim Y."/>
            <person name="Blasche S."/>
            <person name="Patil K.R."/>
        </authorList>
    </citation>
    <scope>NUCLEOTIDE SEQUENCE [LARGE SCALE GENOMIC DNA]</scope>
    <source>
        <strain evidence="2 3">KR</strain>
    </source>
</reference>
<keyword evidence="3" id="KW-1185">Reference proteome</keyword>
<dbReference type="AlphaFoldDB" id="A0A269Y0P9"/>
<evidence type="ECO:0000256" key="1">
    <source>
        <dbReference type="SAM" id="MobiDB-lite"/>
    </source>
</evidence>
<gene>
    <name evidence="2" type="ORF">B8X00_07610</name>
</gene>